<dbReference type="AlphaFoldDB" id="A0A2W5M4Z5"/>
<accession>A0A2W5M4Z5</accession>
<dbReference type="Proteomes" id="UP000249046">
    <property type="component" value="Unassembled WGS sequence"/>
</dbReference>
<dbReference type="GO" id="GO:0004622">
    <property type="term" value="F:phosphatidylcholine lysophospholipase activity"/>
    <property type="evidence" value="ECO:0007669"/>
    <property type="project" value="TreeGrafter"/>
</dbReference>
<protein>
    <submittedName>
        <fullName evidence="2">Lysophospholipase</fullName>
    </submittedName>
</protein>
<dbReference type="Pfam" id="PF13472">
    <property type="entry name" value="Lipase_GDSL_2"/>
    <property type="match status" value="1"/>
</dbReference>
<comment type="caution">
    <text evidence="2">The sequence shown here is derived from an EMBL/GenBank/DDBJ whole genome shotgun (WGS) entry which is preliminary data.</text>
</comment>
<name>A0A2W5M4Z5_9GAMM</name>
<evidence type="ECO:0000259" key="1">
    <source>
        <dbReference type="Pfam" id="PF13472"/>
    </source>
</evidence>
<dbReference type="PANTHER" id="PTHR30383">
    <property type="entry name" value="THIOESTERASE 1/PROTEASE 1/LYSOPHOSPHOLIPASE L1"/>
    <property type="match status" value="1"/>
</dbReference>
<dbReference type="InterPro" id="IPR013830">
    <property type="entry name" value="SGNH_hydro"/>
</dbReference>
<dbReference type="Gene3D" id="3.40.50.1110">
    <property type="entry name" value="SGNH hydrolase"/>
    <property type="match status" value="1"/>
</dbReference>
<dbReference type="PANTHER" id="PTHR30383:SF5">
    <property type="entry name" value="SGNH HYDROLASE-TYPE ESTERASE DOMAIN-CONTAINING PROTEIN"/>
    <property type="match status" value="1"/>
</dbReference>
<gene>
    <name evidence="2" type="ORF">DI564_09860</name>
</gene>
<evidence type="ECO:0000313" key="2">
    <source>
        <dbReference type="EMBL" id="PZQ14797.1"/>
    </source>
</evidence>
<dbReference type="CDD" id="cd01832">
    <property type="entry name" value="SGNH_hydrolase_like_1"/>
    <property type="match status" value="1"/>
</dbReference>
<dbReference type="SUPFAM" id="SSF52266">
    <property type="entry name" value="SGNH hydrolase"/>
    <property type="match status" value="1"/>
</dbReference>
<dbReference type="EMBL" id="QFPO01000007">
    <property type="protein sequence ID" value="PZQ14797.1"/>
    <property type="molecule type" value="Genomic_DNA"/>
</dbReference>
<evidence type="ECO:0000313" key="3">
    <source>
        <dbReference type="Proteomes" id="UP000249046"/>
    </source>
</evidence>
<organism evidence="2 3">
    <name type="scientific">Rhodanobacter denitrificans</name>
    <dbReference type="NCBI Taxonomy" id="666685"/>
    <lineage>
        <taxon>Bacteria</taxon>
        <taxon>Pseudomonadati</taxon>
        <taxon>Pseudomonadota</taxon>
        <taxon>Gammaproteobacteria</taxon>
        <taxon>Lysobacterales</taxon>
        <taxon>Rhodanobacteraceae</taxon>
        <taxon>Rhodanobacter</taxon>
    </lineage>
</organism>
<sequence>MSPERPLLRFLALGDSYTIGEGVAADGRWPVALAARLRAQGVPLGEPQILAVTGWTTDELAAAIERESLQPPYDLVSLLIGVNNQYRGRDIFNFRDEFDALLQRALAFAGGRPARVLAVSIPDWGVTPFARLNGHDPARIAAAIDTFNRAAGEIAARAGVVYVDVTAASRQAGAAPELLVDDALHPSAAQYARWLDTLLPAARKALAA</sequence>
<reference evidence="2 3" key="1">
    <citation type="submission" date="2017-08" db="EMBL/GenBank/DDBJ databases">
        <title>Infants hospitalized years apart are colonized by the same room-sourced microbial strains.</title>
        <authorList>
            <person name="Brooks B."/>
            <person name="Olm M.R."/>
            <person name="Firek B.A."/>
            <person name="Baker R."/>
            <person name="Thomas B.C."/>
            <person name="Morowitz M.J."/>
            <person name="Banfield J.F."/>
        </authorList>
    </citation>
    <scope>NUCLEOTIDE SEQUENCE [LARGE SCALE GENOMIC DNA]</scope>
    <source>
        <strain evidence="2">S2_005_003_R2_42</strain>
    </source>
</reference>
<feature type="domain" description="SGNH hydrolase-type esterase" evidence="1">
    <location>
        <begin position="12"/>
        <end position="193"/>
    </location>
</feature>
<dbReference type="InterPro" id="IPR036514">
    <property type="entry name" value="SGNH_hydro_sf"/>
</dbReference>
<proteinExistence type="predicted"/>
<dbReference type="InterPro" id="IPR051532">
    <property type="entry name" value="Ester_Hydrolysis_Enzymes"/>
</dbReference>